<dbReference type="EMBL" id="CP015060">
    <property type="protein sequence ID" value="QGN17802.1"/>
    <property type="molecule type" value="Genomic_DNA"/>
</dbReference>
<protein>
    <submittedName>
        <fullName evidence="1">Protein RAS2</fullName>
    </submittedName>
</protein>
<evidence type="ECO:0000313" key="1">
    <source>
        <dbReference type="EMBL" id="QGN17802.1"/>
    </source>
</evidence>
<name>A0ABX6F1A7_KLUMA</name>
<reference evidence="1 2" key="1">
    <citation type="submission" date="2016-03" db="EMBL/GenBank/DDBJ databases">
        <title>How can Kluyveromyces marxianus grow so fast - potential evolutionary course in Saccharomyces Complex revealed by comparative genomics.</title>
        <authorList>
            <person name="Mo W."/>
            <person name="Lu W."/>
            <person name="Yang X."/>
            <person name="Qi J."/>
            <person name="Lv H."/>
        </authorList>
    </citation>
    <scope>NUCLEOTIDE SEQUENCE [LARGE SCALE GENOMIC DNA]</scope>
    <source>
        <strain evidence="1 2">FIM1</strain>
    </source>
</reference>
<accession>A0ABX6F1A7</accession>
<gene>
    <name evidence="1" type="primary">RAS2</name>
    <name evidence="1" type="ORF">FIM1_5011</name>
</gene>
<proteinExistence type="predicted"/>
<evidence type="ECO:0000313" key="2">
    <source>
        <dbReference type="Proteomes" id="UP000422736"/>
    </source>
</evidence>
<reference evidence="1 2" key="2">
    <citation type="submission" date="2019-11" db="EMBL/GenBank/DDBJ databases">
        <authorList>
            <person name="Lu H."/>
        </authorList>
    </citation>
    <scope>NUCLEOTIDE SEQUENCE [LARGE SCALE GENOMIC DNA]</scope>
    <source>
        <strain evidence="1 2">FIM1</strain>
    </source>
</reference>
<dbReference type="Proteomes" id="UP000422736">
    <property type="component" value="Chromosome 8"/>
</dbReference>
<organism evidence="1 2">
    <name type="scientific">Kluyveromyces marxianus</name>
    <name type="common">Yeast</name>
    <name type="synonym">Candida kefyr</name>
    <dbReference type="NCBI Taxonomy" id="4911"/>
    <lineage>
        <taxon>Eukaryota</taxon>
        <taxon>Fungi</taxon>
        <taxon>Dikarya</taxon>
        <taxon>Ascomycota</taxon>
        <taxon>Saccharomycotina</taxon>
        <taxon>Saccharomycetes</taxon>
        <taxon>Saccharomycetales</taxon>
        <taxon>Saccharomycetaceae</taxon>
        <taxon>Kluyveromyces</taxon>
    </lineage>
</organism>
<sequence>MSLNKVCYSFILASFML</sequence>
<keyword evidence="2" id="KW-1185">Reference proteome</keyword>